<evidence type="ECO:0008006" key="3">
    <source>
        <dbReference type="Google" id="ProtNLM"/>
    </source>
</evidence>
<protein>
    <recommendedName>
        <fullName evidence="3">FG-GAP repeat-containing protein</fullName>
    </recommendedName>
</protein>
<reference evidence="1 2" key="1">
    <citation type="submission" date="2016-10" db="EMBL/GenBank/DDBJ databases">
        <authorList>
            <person name="de Groot N.N."/>
        </authorList>
    </citation>
    <scope>NUCLEOTIDE SEQUENCE [LARGE SCALE GENOMIC DNA]</scope>
    <source>
        <strain evidence="1 2">DSM 5885</strain>
    </source>
</reference>
<dbReference type="RefSeq" id="WP_091939082.1">
    <property type="nucleotide sequence ID" value="NZ_FNCY01000017.1"/>
</dbReference>
<evidence type="ECO:0000313" key="2">
    <source>
        <dbReference type="Proteomes" id="UP000198607"/>
    </source>
</evidence>
<dbReference type="AlphaFoldDB" id="A0A1G8JTN8"/>
<dbReference type="EMBL" id="FNCY01000017">
    <property type="protein sequence ID" value="SDI34558.1"/>
    <property type="molecule type" value="Genomic_DNA"/>
</dbReference>
<dbReference type="OrthoDB" id="9785276at2"/>
<organism evidence="1 2">
    <name type="scientific">Propionivibrio dicarboxylicus</name>
    <dbReference type="NCBI Taxonomy" id="83767"/>
    <lineage>
        <taxon>Bacteria</taxon>
        <taxon>Pseudomonadati</taxon>
        <taxon>Pseudomonadota</taxon>
        <taxon>Betaproteobacteria</taxon>
        <taxon>Rhodocyclales</taxon>
        <taxon>Rhodocyclaceae</taxon>
        <taxon>Propionivibrio</taxon>
    </lineage>
</organism>
<accession>A0A1G8JTN8</accession>
<evidence type="ECO:0000313" key="1">
    <source>
        <dbReference type="EMBL" id="SDI34558.1"/>
    </source>
</evidence>
<keyword evidence="2" id="KW-1185">Reference proteome</keyword>
<gene>
    <name evidence="1" type="ORF">SAMN05660652_03257</name>
</gene>
<sequence length="345" mass="38361">MKIEKRFLTEFNRCYAANHLSVDARTRILLATEGEGACKAWTGPDYSESHNVWEGPGGTMSIVPIPGTNGEFLAVQKFFKMFQWEEAKVVHVKPRADGGYDVTDILALPYIHRFDLLTVGGRHYFIGCTLATKKESKEDWSNPGKIWVGEYTGPGPLQVRALKEGLTQNHGYDRLTVDGRMSGLVTCREGAFEVTPPQTPGADWQVEQFMDWPISDISTIDIDGDGELEFATIEPFHGEYFRVYKKIDGKFVRIFEHPEVTEFYHVVVGATLAGTPVFIGGCRRGKQQLFYVKANQAAPLALEAVVIEEGVGPSNVHVINEAGRDIIVAANREKGEAALYFITPD</sequence>
<proteinExistence type="predicted"/>
<dbReference type="Proteomes" id="UP000198607">
    <property type="component" value="Unassembled WGS sequence"/>
</dbReference>
<dbReference type="STRING" id="83767.SAMN05660652_03257"/>
<name>A0A1G8JTN8_9RHOO</name>